<organism evidence="2">
    <name type="scientific">uncultured Sphingosinicella sp</name>
    <dbReference type="NCBI Taxonomy" id="478748"/>
    <lineage>
        <taxon>Bacteria</taxon>
        <taxon>Pseudomonadati</taxon>
        <taxon>Pseudomonadota</taxon>
        <taxon>Alphaproteobacteria</taxon>
        <taxon>Sphingomonadales</taxon>
        <taxon>Sphingosinicellaceae</taxon>
        <taxon>Sphingosinicella</taxon>
        <taxon>environmental samples</taxon>
    </lineage>
</organism>
<evidence type="ECO:0000256" key="1">
    <source>
        <dbReference type="SAM" id="MobiDB-lite"/>
    </source>
</evidence>
<name>A0A6J4UAP4_9SPHN</name>
<evidence type="ECO:0000313" key="2">
    <source>
        <dbReference type="EMBL" id="CAA9542651.1"/>
    </source>
</evidence>
<feature type="compositionally biased region" description="Polar residues" evidence="1">
    <location>
        <begin position="48"/>
        <end position="59"/>
    </location>
</feature>
<dbReference type="EMBL" id="CADCWD010000074">
    <property type="protein sequence ID" value="CAA9542651.1"/>
    <property type="molecule type" value="Genomic_DNA"/>
</dbReference>
<dbReference type="AlphaFoldDB" id="A0A6J4UAP4"/>
<gene>
    <name evidence="2" type="ORF">AVDCRST_MAG23-2166</name>
</gene>
<feature type="compositionally biased region" description="Polar residues" evidence="1">
    <location>
        <begin position="1"/>
        <end position="22"/>
    </location>
</feature>
<feature type="region of interest" description="Disordered" evidence="1">
    <location>
        <begin position="1"/>
        <end position="73"/>
    </location>
</feature>
<proteinExistence type="predicted"/>
<protein>
    <submittedName>
        <fullName evidence="2">Uncharacterized protein</fullName>
    </submittedName>
</protein>
<accession>A0A6J4UAP4</accession>
<sequence>MSKNQHNSSSMDKTMNQNNQMSDDPKDGSRNSETLGQASAPDAMEKQVPSNDKQDQSTIEAFGQEGAGIAAKE</sequence>
<reference evidence="2" key="1">
    <citation type="submission" date="2020-02" db="EMBL/GenBank/DDBJ databases">
        <authorList>
            <person name="Meier V. D."/>
        </authorList>
    </citation>
    <scope>NUCLEOTIDE SEQUENCE</scope>
    <source>
        <strain evidence="2">AVDCRST_MAG23</strain>
    </source>
</reference>